<dbReference type="GO" id="GO:0030246">
    <property type="term" value="F:carbohydrate binding"/>
    <property type="evidence" value="ECO:0007669"/>
    <property type="project" value="InterPro"/>
</dbReference>
<gene>
    <name evidence="8" type="ORF">BTO32_02880</name>
</gene>
<sequence>MPYQRNLRIVLVIAAALCAAARAHAFGFDDVVAKAQTMASHEYEPPKVIPEFLRNLGYDDYQSIRFRPEASLWRQGRSRFQVMMVPAGSYYQHAVALNVVDSEGVHPVPFDRNLFDYPSPELLKRVPADLGYAGFKLTYPLAGNKDQNQVLVFAGASYFRGVGAGQQFGMSARGIAVDTGLASGEEFPVFREFWLERPAGGSDVMVVYGLLDGPSLTGAYRFEVRPGEALKVHVSARLFFRNRVQQVGLAPLTSMFFYGENTLRPRGQWRPQVHDSDGLLIHDQHTDEWLWRPLLNPAALQLSYHQVQQLGGFGLIQRDRAFAQFEDSEARYDLRPSTWVRPGENWGAGEVVLVEIPTASEVNDNIVAFWKPAQEVSAGDSRYLTYTLTFGNPEITGEPLARAVRTFVGDGSQVGGGSVEGAYRFVVDFEGGTMGRLRQDAAVVSQVSASEGARVIEHFAEYIEARHGWRLSVLVQPEDGKEINLRGLLAVDGKPVSETWTYRLGPSTDLRRATP</sequence>
<reference evidence="8 9" key="1">
    <citation type="submission" date="2016-12" db="EMBL/GenBank/DDBJ databases">
        <title>Marinobacter lutaoensis whole genome sequencing.</title>
        <authorList>
            <person name="Verma A."/>
            <person name="Krishnamurthi S."/>
        </authorList>
    </citation>
    <scope>NUCLEOTIDE SEQUENCE [LARGE SCALE GENOMIC DNA]</scope>
    <source>
        <strain evidence="8 9">T5054</strain>
    </source>
</reference>
<comment type="subcellular location">
    <subcellularLocation>
        <location evidence="1">Periplasm</location>
    </subcellularLocation>
</comment>
<protein>
    <submittedName>
        <fullName evidence="8">Glucan biosynthesis protein G</fullName>
    </submittedName>
</protein>
<organism evidence="8 9">
    <name type="scientific">Marinobacter lutaoensis</name>
    <dbReference type="NCBI Taxonomy" id="135739"/>
    <lineage>
        <taxon>Bacteria</taxon>
        <taxon>Pseudomonadati</taxon>
        <taxon>Pseudomonadota</taxon>
        <taxon>Gammaproteobacteria</taxon>
        <taxon>Pseudomonadales</taxon>
        <taxon>Marinobacteraceae</taxon>
        <taxon>Marinobacter</taxon>
    </lineage>
</organism>
<dbReference type="EMBL" id="MSCW01000001">
    <property type="protein sequence ID" value="ONF45416.1"/>
    <property type="molecule type" value="Genomic_DNA"/>
</dbReference>
<dbReference type="InterPro" id="IPR014438">
    <property type="entry name" value="Glucan_biosyn_MdoG/MdoD"/>
</dbReference>
<dbReference type="InterPro" id="IPR013783">
    <property type="entry name" value="Ig-like_fold"/>
</dbReference>
<dbReference type="PANTHER" id="PTHR30504:SF2">
    <property type="entry name" value="GLUCANS BIOSYNTHESIS PROTEIN G"/>
    <property type="match status" value="1"/>
</dbReference>
<evidence type="ECO:0000313" key="9">
    <source>
        <dbReference type="Proteomes" id="UP000189339"/>
    </source>
</evidence>
<dbReference type="InterPro" id="IPR007444">
    <property type="entry name" value="Glucan_biosyn_MdoG_C"/>
</dbReference>
<comment type="similarity">
    <text evidence="3">Belongs to the OpgD/OpgG family.</text>
</comment>
<dbReference type="STRING" id="135739.BTO32_02880"/>
<comment type="pathway">
    <text evidence="2">Glycan metabolism; osmoregulated periplasmic glucan (OPG) biosynthesis.</text>
</comment>
<proteinExistence type="inferred from homology"/>
<keyword evidence="5" id="KW-0574">Periplasm</keyword>
<dbReference type="AlphaFoldDB" id="A0A1V2DYB9"/>
<dbReference type="InterPro" id="IPR014718">
    <property type="entry name" value="GH-type_carb-bd"/>
</dbReference>
<dbReference type="OrthoDB" id="335750at2"/>
<dbReference type="FunFam" id="2.70.98.10:FF:000001">
    <property type="entry name" value="Glucans biosynthesis protein G"/>
    <property type="match status" value="1"/>
</dbReference>
<dbReference type="Gene3D" id="2.60.40.10">
    <property type="entry name" value="Immunoglobulins"/>
    <property type="match status" value="1"/>
</dbReference>
<dbReference type="GO" id="GO:0003824">
    <property type="term" value="F:catalytic activity"/>
    <property type="evidence" value="ECO:0007669"/>
    <property type="project" value="InterPro"/>
</dbReference>
<keyword evidence="9" id="KW-1185">Reference proteome</keyword>
<evidence type="ECO:0000256" key="2">
    <source>
        <dbReference type="ARBA" id="ARBA00005001"/>
    </source>
</evidence>
<dbReference type="PANTHER" id="PTHR30504">
    <property type="entry name" value="GLUCANS BIOSYNTHESIS PROTEIN"/>
    <property type="match status" value="1"/>
</dbReference>
<dbReference type="GO" id="GO:0030288">
    <property type="term" value="C:outer membrane-bounded periplasmic space"/>
    <property type="evidence" value="ECO:0007669"/>
    <property type="project" value="TreeGrafter"/>
</dbReference>
<evidence type="ECO:0000256" key="3">
    <source>
        <dbReference type="ARBA" id="ARBA00009284"/>
    </source>
</evidence>
<evidence type="ECO:0000256" key="4">
    <source>
        <dbReference type="ARBA" id="ARBA00022729"/>
    </source>
</evidence>
<dbReference type="InterPro" id="IPR011013">
    <property type="entry name" value="Gal_mutarotase_sf_dom"/>
</dbReference>
<dbReference type="Pfam" id="PF04349">
    <property type="entry name" value="MdoG"/>
    <property type="match status" value="1"/>
</dbReference>
<dbReference type="GO" id="GO:0051274">
    <property type="term" value="P:beta-glucan biosynthetic process"/>
    <property type="evidence" value="ECO:0007669"/>
    <property type="project" value="TreeGrafter"/>
</dbReference>
<evidence type="ECO:0000256" key="5">
    <source>
        <dbReference type="ARBA" id="ARBA00022764"/>
    </source>
</evidence>
<dbReference type="PIRSF" id="PIRSF006281">
    <property type="entry name" value="MdoG"/>
    <property type="match status" value="1"/>
</dbReference>
<keyword evidence="4 6" id="KW-0732">Signal</keyword>
<dbReference type="Gene3D" id="2.70.98.10">
    <property type="match status" value="1"/>
</dbReference>
<dbReference type="SUPFAM" id="SSF81296">
    <property type="entry name" value="E set domains"/>
    <property type="match status" value="1"/>
</dbReference>
<accession>A0A1V2DYB9</accession>
<feature type="signal peptide" evidence="6">
    <location>
        <begin position="1"/>
        <end position="25"/>
    </location>
</feature>
<evidence type="ECO:0000256" key="6">
    <source>
        <dbReference type="SAM" id="SignalP"/>
    </source>
</evidence>
<comment type="caution">
    <text evidence="8">The sequence shown here is derived from an EMBL/GenBank/DDBJ whole genome shotgun (WGS) entry which is preliminary data.</text>
</comment>
<feature type="domain" description="Glucan biosynthesis periplasmic MdoG C-terminal" evidence="7">
    <location>
        <begin position="26"/>
        <end position="503"/>
    </location>
</feature>
<dbReference type="SUPFAM" id="SSF74650">
    <property type="entry name" value="Galactose mutarotase-like"/>
    <property type="match status" value="1"/>
</dbReference>
<dbReference type="RefSeq" id="WP_076722909.1">
    <property type="nucleotide sequence ID" value="NZ_MSCW01000001.1"/>
</dbReference>
<name>A0A1V2DYB9_9GAMM</name>
<dbReference type="InterPro" id="IPR014756">
    <property type="entry name" value="Ig_E-set"/>
</dbReference>
<dbReference type="UniPathway" id="UPA00637"/>
<evidence type="ECO:0000313" key="8">
    <source>
        <dbReference type="EMBL" id="ONF45416.1"/>
    </source>
</evidence>
<feature type="chain" id="PRO_5013115660" evidence="6">
    <location>
        <begin position="26"/>
        <end position="515"/>
    </location>
</feature>
<evidence type="ECO:0000256" key="1">
    <source>
        <dbReference type="ARBA" id="ARBA00004418"/>
    </source>
</evidence>
<dbReference type="Proteomes" id="UP000189339">
    <property type="component" value="Unassembled WGS sequence"/>
</dbReference>
<evidence type="ECO:0000259" key="7">
    <source>
        <dbReference type="Pfam" id="PF04349"/>
    </source>
</evidence>